<dbReference type="Proteomes" id="UP000240883">
    <property type="component" value="Unassembled WGS sequence"/>
</dbReference>
<evidence type="ECO:0008006" key="3">
    <source>
        <dbReference type="Google" id="ProtNLM"/>
    </source>
</evidence>
<reference evidence="1 2" key="1">
    <citation type="journal article" date="2018" name="Front. Microbiol.">
        <title>Genome-Wide Analysis of Corynespora cassiicola Leaf Fall Disease Putative Effectors.</title>
        <authorList>
            <person name="Lopez D."/>
            <person name="Ribeiro S."/>
            <person name="Label P."/>
            <person name="Fumanal B."/>
            <person name="Venisse J.S."/>
            <person name="Kohler A."/>
            <person name="de Oliveira R.R."/>
            <person name="Labutti K."/>
            <person name="Lipzen A."/>
            <person name="Lail K."/>
            <person name="Bauer D."/>
            <person name="Ohm R.A."/>
            <person name="Barry K.W."/>
            <person name="Spatafora J."/>
            <person name="Grigoriev I.V."/>
            <person name="Martin F.M."/>
            <person name="Pujade-Renaud V."/>
        </authorList>
    </citation>
    <scope>NUCLEOTIDE SEQUENCE [LARGE SCALE GENOMIC DNA]</scope>
    <source>
        <strain evidence="1 2">Philippines</strain>
    </source>
</reference>
<dbReference type="STRING" id="1448308.A0A2T2P4I7"/>
<dbReference type="EMBL" id="KZ678130">
    <property type="protein sequence ID" value="PSN72572.1"/>
    <property type="molecule type" value="Genomic_DNA"/>
</dbReference>
<dbReference type="OrthoDB" id="2549237at2759"/>
<keyword evidence="2" id="KW-1185">Reference proteome</keyword>
<organism evidence="1 2">
    <name type="scientific">Corynespora cassiicola Philippines</name>
    <dbReference type="NCBI Taxonomy" id="1448308"/>
    <lineage>
        <taxon>Eukaryota</taxon>
        <taxon>Fungi</taxon>
        <taxon>Dikarya</taxon>
        <taxon>Ascomycota</taxon>
        <taxon>Pezizomycotina</taxon>
        <taxon>Dothideomycetes</taxon>
        <taxon>Pleosporomycetidae</taxon>
        <taxon>Pleosporales</taxon>
        <taxon>Corynesporascaceae</taxon>
        <taxon>Corynespora</taxon>
    </lineage>
</organism>
<gene>
    <name evidence="1" type="ORF">BS50DRAFT_658535</name>
</gene>
<evidence type="ECO:0000313" key="2">
    <source>
        <dbReference type="Proteomes" id="UP000240883"/>
    </source>
</evidence>
<protein>
    <recommendedName>
        <fullName evidence="3">ARM repeat-containing protein</fullName>
    </recommendedName>
</protein>
<evidence type="ECO:0000313" key="1">
    <source>
        <dbReference type="EMBL" id="PSN72572.1"/>
    </source>
</evidence>
<proteinExistence type="predicted"/>
<sequence>MVRSLDTRLLRAGSPAETAQHLRDCMAKEDGDAITLHLIDSVEKGSFPPSRFAIWLSLSSSPSTIRQALEQNVSIEMRILAINSLRKKLASPQWRLIWDELGGIEGILRLANDFSVKEVQRLCDVIGRSGRGQDKGEKRIIFTQLLKALMPLLFPESPYHSPDRRPLGKYYQRLVPACTPDFVDRLMKNELPGDWSDVPPKQLLQEHSDTLQKYAMGYLRRSDYHDRRWFVGLKQRYPSATTPEKGFSESMQFSLEVLHKLVKENDVKISDQDFVYELVLPLLKRCIRKRVQWARTKEIVDLVVQYTEQHPKVAREFDVEHKNILHFVAMCWSRKPEMFEDNLRWLLAKIWGAPRQTIDIRYFEPLLTGIKKPWRYSLLRLCIQATDQQDIDLKSALKYSKHHLSDLFLEKIGITAGLGLFIRQRNARGDENLVTLGSHGSILCQPSAYGAQSGDPELYHTLLLQQAGHQEEAESRAEGNLEKHKNKAMISSDQGERAFNAKSAVNFSIASGSLSIYKETMLWARRYIRDSRTSYEIFGEYPSEAISLLIGLPHNLDQESSPSSIRDRVVEANTILRDLFKTVCLALREPSFNKPQWNNTLSLFTKIIEGRRRRSKEWQVAASLSDDEVYHSLWEDSLRIILETEKEALLSGYEPLGANIVCGILQYQRMSSIYLKDEPASTYRFLDELAKERDELWRSYRPTVYPAVANLPGPFPRGLPIQHLTPPYRIEADSLHNVAPYIASRVHAAVFPDPDAALAPVPRDKEYWNAIGAFVDDYFFALRMFIPDGLEKSERAQRSAKAWEHVVGPLSEGRMDNKEAVRYWQTGAHQELSWPPDLITLNETKLLKASWPTLPGVDDPTEVEEWNPVPGAPEAIESRNLDGMTYTDISRIISKAGVHDLTIDAKLSNELPNLAGQTFDAYFQPNDIWSWSRIETAKGNTSVREGQILSAVLYLDSRSSGLPPIMSHPFPSADDARYPAVYLDPDLFPDAWNLMDAFYALKAHIKSVPTKLLAQLAERIMQALDSADPKASTTIPLESLAFQLIELLRNSDRPSLASKLVVNTIIQRPDASSWHRRLLSPGFFKRLPASAARECFSTFADAIIKKLDEQNQAKESAVDKDKEYEPQTPRLKITTVKFLAQLLRDTVYVSEEFNFSVLSKLTEKVTHIDIRLAVVSSLVVMLKDSLPELTSRIMNTLELMAPIAGNINERRPISEASWTQAEETLTLPEVEPGFSEVARPMSRLLFDFFQNELQDDTPKRREFFKRIISPTLQSLKVQTSKYTALFLQKHGFDFEARQDLNLPPVPGRIEFTKEILRNPTGLPLSLLEEYISHLTFNISPPVPIRLLNKKLNADPQLRSDPSVQYWLSLYGLGLGAVKHECQCRIMRATENLPAEPGDGLITRKAAQEQFLKMGTAVLWNDAPQFKHLGRLMSQAAPGNFDRAWAEHKKPVVEAMALYVDSLRTREWERDAERQPQVLPDMFMYRMWLLGYPDPDPNGELGGEEVEAQCKALAGQLAKLLDQMAGSIYHKRLEQIKAAMPLVRKKECRLLVALHLGDITKTRLSWLTLQDQLRVELAEHLLEDWGSVKDEALKKRVQSLIETWRKSGSEEVRRFGLLMPDSLG</sequence>
<name>A0A2T2P4I7_CORCC</name>
<accession>A0A2T2P4I7</accession>